<dbReference type="InterPro" id="IPR052155">
    <property type="entry name" value="Biofilm_reg_signaling"/>
</dbReference>
<proteinExistence type="predicted"/>
<dbReference type="PANTHER" id="PTHR44757:SF2">
    <property type="entry name" value="BIOFILM ARCHITECTURE MAINTENANCE PROTEIN MBAA"/>
    <property type="match status" value="1"/>
</dbReference>
<dbReference type="SUPFAM" id="SSF158472">
    <property type="entry name" value="HAMP domain-like"/>
    <property type="match status" value="1"/>
</dbReference>
<dbReference type="GO" id="GO:0005886">
    <property type="term" value="C:plasma membrane"/>
    <property type="evidence" value="ECO:0007669"/>
    <property type="project" value="UniProtKB-SubCell"/>
</dbReference>
<dbReference type="CDD" id="cd06225">
    <property type="entry name" value="HAMP"/>
    <property type="match status" value="1"/>
</dbReference>
<dbReference type="Pfam" id="PF00990">
    <property type="entry name" value="GGDEF"/>
    <property type="match status" value="1"/>
</dbReference>
<dbReference type="Gene3D" id="3.20.20.450">
    <property type="entry name" value="EAL domain"/>
    <property type="match status" value="1"/>
</dbReference>
<comment type="caution">
    <text evidence="10">The sequence shown here is derived from an EMBL/GenBank/DDBJ whole genome shotgun (WGS) entry which is preliminary data.</text>
</comment>
<dbReference type="Pfam" id="PF00563">
    <property type="entry name" value="EAL"/>
    <property type="match status" value="1"/>
</dbReference>
<dbReference type="InterPro" id="IPR003660">
    <property type="entry name" value="HAMP_dom"/>
</dbReference>
<dbReference type="SMART" id="SM00267">
    <property type="entry name" value="GGDEF"/>
    <property type="match status" value="1"/>
</dbReference>
<dbReference type="RefSeq" id="WP_133588646.1">
    <property type="nucleotide sequence ID" value="NZ_CP037953.1"/>
</dbReference>
<evidence type="ECO:0000256" key="2">
    <source>
        <dbReference type="ARBA" id="ARBA00004533"/>
    </source>
</evidence>
<dbReference type="Proteomes" id="UP000295375">
    <property type="component" value="Unassembled WGS sequence"/>
</dbReference>
<keyword evidence="11" id="KW-1185">Reference proteome</keyword>
<dbReference type="EMBL" id="SNYM01000003">
    <property type="protein sequence ID" value="TDQ49913.1"/>
    <property type="molecule type" value="Genomic_DNA"/>
</dbReference>
<dbReference type="InterPro" id="IPR035919">
    <property type="entry name" value="EAL_sf"/>
</dbReference>
<dbReference type="InterPro" id="IPR029787">
    <property type="entry name" value="Nucleotide_cyclase"/>
</dbReference>
<feature type="transmembrane region" description="Helical" evidence="4">
    <location>
        <begin position="12"/>
        <end position="36"/>
    </location>
</feature>
<dbReference type="AlphaFoldDB" id="A0A4R6UVP4"/>
<keyword evidence="4" id="KW-1133">Transmembrane helix</keyword>
<organism evidence="10 11">
    <name type="scientific">Permianibacter aggregans</name>
    <dbReference type="NCBI Taxonomy" id="1510150"/>
    <lineage>
        <taxon>Bacteria</taxon>
        <taxon>Pseudomonadati</taxon>
        <taxon>Pseudomonadota</taxon>
        <taxon>Gammaproteobacteria</taxon>
        <taxon>Pseudomonadales</taxon>
        <taxon>Pseudomonadaceae</taxon>
        <taxon>Permianibacter</taxon>
    </lineage>
</organism>
<dbReference type="InterPro" id="IPR000700">
    <property type="entry name" value="PAS-assoc_C"/>
</dbReference>
<dbReference type="CDD" id="cd01949">
    <property type="entry name" value="GGDEF"/>
    <property type="match status" value="1"/>
</dbReference>
<feature type="transmembrane region" description="Helical" evidence="4">
    <location>
        <begin position="348"/>
        <end position="367"/>
    </location>
</feature>
<dbReference type="Gene3D" id="6.10.340.10">
    <property type="match status" value="1"/>
</dbReference>
<feature type="domain" description="PAS" evidence="5">
    <location>
        <begin position="436"/>
        <end position="481"/>
    </location>
</feature>
<feature type="domain" description="GGDEF" evidence="9">
    <location>
        <begin position="590"/>
        <end position="723"/>
    </location>
</feature>
<accession>A0A4R6UVP4</accession>
<evidence type="ECO:0000313" key="11">
    <source>
        <dbReference type="Proteomes" id="UP000295375"/>
    </source>
</evidence>
<dbReference type="PROSITE" id="PS50113">
    <property type="entry name" value="PAC"/>
    <property type="match status" value="1"/>
</dbReference>
<keyword evidence="4" id="KW-0472">Membrane</keyword>
<dbReference type="NCBIfam" id="TIGR00229">
    <property type="entry name" value="sensory_box"/>
    <property type="match status" value="1"/>
</dbReference>
<dbReference type="SUPFAM" id="SSF55073">
    <property type="entry name" value="Nucleotide cyclase"/>
    <property type="match status" value="1"/>
</dbReference>
<reference evidence="10 11" key="1">
    <citation type="submission" date="2019-03" db="EMBL/GenBank/DDBJ databases">
        <title>Genomic Encyclopedia of Type Strains, Phase IV (KMG-IV): sequencing the most valuable type-strain genomes for metagenomic binning, comparative biology and taxonomic classification.</title>
        <authorList>
            <person name="Goeker M."/>
        </authorList>
    </citation>
    <scope>NUCLEOTIDE SEQUENCE [LARGE SCALE GENOMIC DNA]</scope>
    <source>
        <strain evidence="10 11">DSM 103792</strain>
    </source>
</reference>
<evidence type="ECO:0000256" key="3">
    <source>
        <dbReference type="ARBA" id="ARBA00022777"/>
    </source>
</evidence>
<evidence type="ECO:0000259" key="7">
    <source>
        <dbReference type="PROSITE" id="PS50883"/>
    </source>
</evidence>
<dbReference type="PROSITE" id="PS50112">
    <property type="entry name" value="PAS"/>
    <property type="match status" value="1"/>
</dbReference>
<comment type="cofactor">
    <cofactor evidence="1">
        <name>Mg(2+)</name>
        <dbReference type="ChEBI" id="CHEBI:18420"/>
    </cofactor>
</comment>
<evidence type="ECO:0000259" key="6">
    <source>
        <dbReference type="PROSITE" id="PS50113"/>
    </source>
</evidence>
<dbReference type="PROSITE" id="PS50885">
    <property type="entry name" value="HAMP"/>
    <property type="match status" value="1"/>
</dbReference>
<dbReference type="Pfam" id="PF00672">
    <property type="entry name" value="HAMP"/>
    <property type="match status" value="1"/>
</dbReference>
<feature type="domain" description="PAC" evidence="6">
    <location>
        <begin position="506"/>
        <end position="558"/>
    </location>
</feature>
<dbReference type="InterPro" id="IPR043128">
    <property type="entry name" value="Rev_trsase/Diguanyl_cyclase"/>
</dbReference>
<dbReference type="OrthoDB" id="9804951at2"/>
<dbReference type="Gene3D" id="3.30.450.20">
    <property type="entry name" value="PAS domain"/>
    <property type="match status" value="2"/>
</dbReference>
<dbReference type="CDD" id="cd00130">
    <property type="entry name" value="PAS"/>
    <property type="match status" value="1"/>
</dbReference>
<dbReference type="InterPro" id="IPR000160">
    <property type="entry name" value="GGDEF_dom"/>
</dbReference>
<evidence type="ECO:0000256" key="1">
    <source>
        <dbReference type="ARBA" id="ARBA00001946"/>
    </source>
</evidence>
<evidence type="ECO:0000256" key="4">
    <source>
        <dbReference type="SAM" id="Phobius"/>
    </source>
</evidence>
<dbReference type="InterPro" id="IPR001633">
    <property type="entry name" value="EAL_dom"/>
</dbReference>
<feature type="domain" description="HAMP" evidence="8">
    <location>
        <begin position="369"/>
        <end position="421"/>
    </location>
</feature>
<dbReference type="SUPFAM" id="SSF55785">
    <property type="entry name" value="PYP-like sensor domain (PAS domain)"/>
    <property type="match status" value="1"/>
</dbReference>
<dbReference type="GO" id="GO:0007165">
    <property type="term" value="P:signal transduction"/>
    <property type="evidence" value="ECO:0007669"/>
    <property type="project" value="InterPro"/>
</dbReference>
<evidence type="ECO:0000259" key="8">
    <source>
        <dbReference type="PROSITE" id="PS50885"/>
    </source>
</evidence>
<keyword evidence="3" id="KW-0418">Kinase</keyword>
<feature type="domain" description="EAL" evidence="7">
    <location>
        <begin position="732"/>
        <end position="985"/>
    </location>
</feature>
<evidence type="ECO:0000259" key="9">
    <source>
        <dbReference type="PROSITE" id="PS50887"/>
    </source>
</evidence>
<dbReference type="SMART" id="SM00304">
    <property type="entry name" value="HAMP"/>
    <property type="match status" value="1"/>
</dbReference>
<dbReference type="SUPFAM" id="SSF141868">
    <property type="entry name" value="EAL domain-like"/>
    <property type="match status" value="1"/>
</dbReference>
<dbReference type="InterPro" id="IPR013656">
    <property type="entry name" value="PAS_4"/>
</dbReference>
<sequence>MPIRQSSRRHSIALKLALLLPTTCVLCVMLAGAWLARSEAERLRELARENIAQQAIELARLVDLHIDNQKRLALSANQTVSEQAFAAPTGDVALPPLQPDGSRRQDDEVSAAFIAAGHQSSEQVAGLFQQTAVIWRVLTPTLRDSLFNFYFISEEQFIRIFPPQWALEIEAEHDFQQDVFYNVATPEKNPSRKPVWTPMYYDDVWHRWMTSLIVPVYVGGQFRGITGNDLVLDELFTTIDDYVQSHDDIDVLLVNEHGELITDSHQLSVLLSQQAKMNTLLTAQTSPLLPETEVAKWLSGHVQDYRLDQNGHPYYASPQRLDSIGWYLVLVGDKTFVNERIVNMQLQLFWIALLIGVLTGLLVYQLFSRIFLRPLRQLATASADIAEGHWDTPLPPEGKDEIGLLNHSFADMVSEVRRLVQGLESEIHEKQLAERDNRKLLQAVEQAGNGVVIVDRQLRIEYANQRFLEMTGFNLQEMLKKPVGDVLPLESALLATMDSGNLTRAAQTERQWPHKREGTTTVLQTLSPLFDGDKQITHYLISGENITELKRSQAEVERLAFQDALTGLDNRHLFRRQLQASLERVRRTHARAALIYIDLDYFKEINDSLGHDAGDEVLKEVSKRLSSAIRRDDSCARLGGDEFAIILNNVGTANDVAQIAEDLLARLETPVQLHGRLQPIAASLGVTLIPDDGDEAVQVMKNADLALYKAKEAGRHCYRFFTVELQHAAEQRHEMDLRLRQALNEQQFLLYWQPKISLQDFRVSGFEALIRWQYQSSILTPDKFLHIAEDNGLIQEIGRWVLQQAMREQHALSSAIGHPVQISVNLSPRQFADTTLIADCRRSLQQSGLSPSLLELEITENSLIHDINEATKMLGALKQLGVRVAIDDFGIGHCSLSYLRQLPVNTLKIDRSFVRDLPLDQSNNAIVAAVLAMAANLRLDVVAEGIETSAQQNSLVLGGCQYGQGFLYGRPMPLAQIESWYGEFKQRFQQAASIS</sequence>
<dbReference type="CDD" id="cd01948">
    <property type="entry name" value="EAL"/>
    <property type="match status" value="1"/>
</dbReference>
<dbReference type="Gene3D" id="3.30.70.270">
    <property type="match status" value="1"/>
</dbReference>
<gene>
    <name evidence="10" type="ORF">EV696_103288</name>
</gene>
<keyword evidence="4" id="KW-0812">Transmembrane</keyword>
<dbReference type="Pfam" id="PF08448">
    <property type="entry name" value="PAS_4"/>
    <property type="match status" value="1"/>
</dbReference>
<dbReference type="PROSITE" id="PS50887">
    <property type="entry name" value="GGDEF"/>
    <property type="match status" value="1"/>
</dbReference>
<dbReference type="InterPro" id="IPR000014">
    <property type="entry name" value="PAS"/>
</dbReference>
<protein>
    <submittedName>
        <fullName evidence="10">PAS domain S-box-containing protein/diguanylate cyclase (GGDEF)-like protein</fullName>
    </submittedName>
</protein>
<dbReference type="InterPro" id="IPR035965">
    <property type="entry name" value="PAS-like_dom_sf"/>
</dbReference>
<comment type="subcellular location">
    <subcellularLocation>
        <location evidence="2">Cell inner membrane</location>
    </subcellularLocation>
</comment>
<evidence type="ECO:0000259" key="5">
    <source>
        <dbReference type="PROSITE" id="PS50112"/>
    </source>
</evidence>
<dbReference type="GO" id="GO:0016301">
    <property type="term" value="F:kinase activity"/>
    <property type="evidence" value="ECO:0007669"/>
    <property type="project" value="UniProtKB-KW"/>
</dbReference>
<keyword evidence="3" id="KW-0808">Transferase</keyword>
<dbReference type="SMART" id="SM00052">
    <property type="entry name" value="EAL"/>
    <property type="match status" value="1"/>
</dbReference>
<evidence type="ECO:0000313" key="10">
    <source>
        <dbReference type="EMBL" id="TDQ49913.1"/>
    </source>
</evidence>
<dbReference type="PANTHER" id="PTHR44757">
    <property type="entry name" value="DIGUANYLATE CYCLASE DGCP"/>
    <property type="match status" value="1"/>
</dbReference>
<dbReference type="NCBIfam" id="TIGR00254">
    <property type="entry name" value="GGDEF"/>
    <property type="match status" value="1"/>
</dbReference>
<dbReference type="FunFam" id="3.30.70.270:FF:000001">
    <property type="entry name" value="Diguanylate cyclase domain protein"/>
    <property type="match status" value="1"/>
</dbReference>
<dbReference type="PROSITE" id="PS50883">
    <property type="entry name" value="EAL"/>
    <property type="match status" value="1"/>
</dbReference>
<name>A0A4R6UVP4_9GAMM</name>
<dbReference type="SMART" id="SM00091">
    <property type="entry name" value="PAS"/>
    <property type="match status" value="1"/>
</dbReference>